<dbReference type="RefSeq" id="WP_033094417.1">
    <property type="nucleotide sequence ID" value="NZ_JQED01000037.1"/>
</dbReference>
<evidence type="ECO:0000313" key="2">
    <source>
        <dbReference type="Proteomes" id="UP000029843"/>
    </source>
</evidence>
<dbReference type="OrthoDB" id="6228134at2"/>
<dbReference type="Proteomes" id="UP000029843">
    <property type="component" value="Unassembled WGS sequence"/>
</dbReference>
<comment type="caution">
    <text evidence="1">The sequence shown here is derived from an EMBL/GenBank/DDBJ whole genome shotgun (WGS) entry which is preliminary data.</text>
</comment>
<proteinExistence type="predicted"/>
<reference evidence="1 2" key="1">
    <citation type="submission" date="2014-08" db="EMBL/GenBank/DDBJ databases">
        <title>Genomic and Phenotypic Diversity of Colwellia psychrerythraea strains from Disparate Marine Basins.</title>
        <authorList>
            <person name="Techtmann S.M."/>
            <person name="Stelling S.C."/>
            <person name="Utturkar S.M."/>
            <person name="Alshibli N."/>
            <person name="Harris A."/>
            <person name="Brown S.D."/>
            <person name="Hazen T.C."/>
        </authorList>
    </citation>
    <scope>NUCLEOTIDE SEQUENCE [LARGE SCALE GENOMIC DNA]</scope>
    <source>
        <strain evidence="1 2">ND2E</strain>
    </source>
</reference>
<evidence type="ECO:0000313" key="1">
    <source>
        <dbReference type="EMBL" id="KGJ90021.1"/>
    </source>
</evidence>
<name>A0A099KI34_COLPS</name>
<gene>
    <name evidence="1" type="ORF">ND2E_3577</name>
</gene>
<dbReference type="EMBL" id="JQED01000037">
    <property type="protein sequence ID" value="KGJ90021.1"/>
    <property type="molecule type" value="Genomic_DNA"/>
</dbReference>
<protein>
    <submittedName>
        <fullName evidence="1">Uncharacterized protein</fullName>
    </submittedName>
</protein>
<dbReference type="AlphaFoldDB" id="A0A099KI34"/>
<accession>A0A099KI34</accession>
<dbReference type="PATRIC" id="fig|28229.4.peg.2728"/>
<organism evidence="1 2">
    <name type="scientific">Colwellia psychrerythraea</name>
    <name type="common">Vibrio psychroerythus</name>
    <dbReference type="NCBI Taxonomy" id="28229"/>
    <lineage>
        <taxon>Bacteria</taxon>
        <taxon>Pseudomonadati</taxon>
        <taxon>Pseudomonadota</taxon>
        <taxon>Gammaproteobacteria</taxon>
        <taxon>Alteromonadales</taxon>
        <taxon>Colwelliaceae</taxon>
        <taxon>Colwellia</taxon>
    </lineage>
</organism>
<sequence length="101" mass="11615" precursor="true">MPSNLYRFVTVLIITNLISTSYASEGKQVKLDRACEAAREVALEPRRQEIFQECIHKFKKSETVCKNEAKDYNGNRINGAPLFYELPACEKAFAYRKKHGQ</sequence>